<dbReference type="eggNOG" id="ENOG5031E6R">
    <property type="taxonomic scope" value="Bacteria"/>
</dbReference>
<dbReference type="KEGG" id="red:roselon_00161"/>
<proteinExistence type="predicted"/>
<gene>
    <name evidence="1" type="ORF">roselon_00161</name>
</gene>
<evidence type="ECO:0000313" key="2">
    <source>
        <dbReference type="Proteomes" id="UP000019593"/>
    </source>
</evidence>
<accession>W8RNN6</accession>
<sequence length="185" mass="20235">MMGNRGILHDAQRRLGTARWRHKAWVCCALSFKGRQRKVMTPGTYTELFFLDEAVAMAAGHRPCAECRRADYTRFARAWATAAGQPARAPGMDAALHAARITPRTRDQLRHRADWADLPDGAFALDGGHACLVHGRTLYPFTVSGYGKPRARPATGRALICTPAPMVDVLRAGYGPRLHPSMGGA</sequence>
<evidence type="ECO:0000313" key="1">
    <source>
        <dbReference type="EMBL" id="AHM02618.1"/>
    </source>
</evidence>
<evidence type="ECO:0008006" key="3">
    <source>
        <dbReference type="Google" id="ProtNLM"/>
    </source>
</evidence>
<dbReference type="PATRIC" id="fig|1294273.3.peg.154"/>
<keyword evidence="2" id="KW-1185">Reference proteome</keyword>
<organism evidence="1 2">
    <name type="scientific">Roseicyclus elongatus DSM 19469</name>
    <dbReference type="NCBI Taxonomy" id="1294273"/>
    <lineage>
        <taxon>Bacteria</taxon>
        <taxon>Pseudomonadati</taxon>
        <taxon>Pseudomonadota</taxon>
        <taxon>Alphaproteobacteria</taxon>
        <taxon>Rhodobacterales</taxon>
        <taxon>Roseobacteraceae</taxon>
        <taxon>Roseicyclus</taxon>
    </lineage>
</organism>
<reference evidence="1 2" key="1">
    <citation type="submission" date="2013-03" db="EMBL/GenBank/DDBJ databases">
        <authorList>
            <person name="Fiebig A."/>
            <person name="Goeker M."/>
            <person name="Klenk H.-P.P."/>
        </authorList>
    </citation>
    <scope>NUCLEOTIDE SEQUENCE [LARGE SCALE GENOMIC DNA]</scope>
    <source>
        <strain evidence="2">DSM 19469</strain>
    </source>
</reference>
<dbReference type="EMBL" id="CP004372">
    <property type="protein sequence ID" value="AHM02618.1"/>
    <property type="molecule type" value="Genomic_DNA"/>
</dbReference>
<dbReference type="Proteomes" id="UP000019593">
    <property type="component" value="Chromosome"/>
</dbReference>
<name>W8RNN6_9RHOB</name>
<dbReference type="HOGENOM" id="CLU_097546_0_0_5"/>
<protein>
    <recommendedName>
        <fullName evidence="3">Ada DNA repair metal-binding domain-containing protein</fullName>
    </recommendedName>
</protein>
<dbReference type="AlphaFoldDB" id="W8RNN6"/>
<dbReference type="STRING" id="1294273.roselon_00161"/>